<feature type="coiled-coil region" evidence="1">
    <location>
        <begin position="8"/>
        <end position="63"/>
    </location>
</feature>
<proteinExistence type="predicted"/>
<sequence>MDAVVEATKKENLREQRAKEELAEVNKREESALNKKRKILDEIKEVEKEIEKVESKESYCKERLHFALQRHDENSNMKCFLENNKVDVDSMEHTVKQHREKTKTVVDSIANMQRVIESKEKLILAAEKREMVARDTMARIQEKLRAVERAGSSIKMNYTPLSEKQYVEKVELVKENITRAIMKRKKFEKEADAMEKDIVEREKKIAMFKKRNAELKQTTNELKGCYASILSDTECTHWQDDITACRPCYQPTSSFLLPRKKIDRTNGPLDCGLFLNPCWTGFLDHQHLGRRMAAFLDNKNSSVPVPRATADMARVRKKRNDDKIQDLRKALKINEDDVKELDQLAMVHSALHEAETVEENNGSVIRDRQNSIPRYLDTSIPRYLDTSIPRRIGTGRVKPLSRSFSESRIDQWRSRRQSSAFVGASRINSSIPSGQRSLGQREITSSGVNRARQVDVAEVID</sequence>
<dbReference type="OrthoDB" id="5976670at2759"/>
<comment type="caution">
    <text evidence="2">The sequence shown here is derived from an EMBL/GenBank/DDBJ whole genome shotgun (WGS) entry which is preliminary data.</text>
</comment>
<accession>A0A2B4S8Y3</accession>
<protein>
    <submittedName>
        <fullName evidence="2">Uncharacterized protein</fullName>
    </submittedName>
</protein>
<dbReference type="EMBL" id="LSMT01000110">
    <property type="protein sequence ID" value="PFX27124.1"/>
    <property type="molecule type" value="Genomic_DNA"/>
</dbReference>
<keyword evidence="3" id="KW-1185">Reference proteome</keyword>
<evidence type="ECO:0000313" key="3">
    <source>
        <dbReference type="Proteomes" id="UP000225706"/>
    </source>
</evidence>
<evidence type="ECO:0000256" key="1">
    <source>
        <dbReference type="SAM" id="Coils"/>
    </source>
</evidence>
<dbReference type="AlphaFoldDB" id="A0A2B4S8Y3"/>
<name>A0A2B4S8Y3_STYPI</name>
<keyword evidence="1" id="KW-0175">Coiled coil</keyword>
<evidence type="ECO:0000313" key="2">
    <source>
        <dbReference type="EMBL" id="PFX27124.1"/>
    </source>
</evidence>
<organism evidence="2 3">
    <name type="scientific">Stylophora pistillata</name>
    <name type="common">Smooth cauliflower coral</name>
    <dbReference type="NCBI Taxonomy" id="50429"/>
    <lineage>
        <taxon>Eukaryota</taxon>
        <taxon>Metazoa</taxon>
        <taxon>Cnidaria</taxon>
        <taxon>Anthozoa</taxon>
        <taxon>Hexacorallia</taxon>
        <taxon>Scleractinia</taxon>
        <taxon>Astrocoeniina</taxon>
        <taxon>Pocilloporidae</taxon>
        <taxon>Stylophora</taxon>
    </lineage>
</organism>
<gene>
    <name evidence="2" type="ORF">AWC38_SpisGene8197</name>
</gene>
<reference evidence="3" key="1">
    <citation type="journal article" date="2017" name="bioRxiv">
        <title>Comparative analysis of the genomes of Stylophora pistillata and Acropora digitifera provides evidence for extensive differences between species of corals.</title>
        <authorList>
            <person name="Voolstra C.R."/>
            <person name="Li Y."/>
            <person name="Liew Y.J."/>
            <person name="Baumgarten S."/>
            <person name="Zoccola D."/>
            <person name="Flot J.-F."/>
            <person name="Tambutte S."/>
            <person name="Allemand D."/>
            <person name="Aranda M."/>
        </authorList>
    </citation>
    <scope>NUCLEOTIDE SEQUENCE [LARGE SCALE GENOMIC DNA]</scope>
</reference>
<dbReference type="Proteomes" id="UP000225706">
    <property type="component" value="Unassembled WGS sequence"/>
</dbReference>
<feature type="coiled-coil region" evidence="1">
    <location>
        <begin position="170"/>
        <end position="218"/>
    </location>
</feature>